<evidence type="ECO:0000256" key="7">
    <source>
        <dbReference type="ARBA" id="ARBA00023170"/>
    </source>
</evidence>
<feature type="binding site" evidence="12 15">
    <location>
        <position position="863"/>
    </location>
    <ligand>
        <name>ATP</name>
        <dbReference type="ChEBI" id="CHEBI:30616"/>
    </ligand>
</feature>
<evidence type="ECO:0000256" key="10">
    <source>
        <dbReference type="ARBA" id="ARBA00051243"/>
    </source>
</evidence>
<evidence type="ECO:0000256" key="16">
    <source>
        <dbReference type="SAM" id="Phobius"/>
    </source>
</evidence>
<evidence type="ECO:0000256" key="5">
    <source>
        <dbReference type="ARBA" id="ARBA00023136"/>
    </source>
</evidence>
<keyword evidence="6" id="KW-1015">Disulfide bond</keyword>
<sequence length="1247" mass="141733">MIHFTCGLCVPIVTAVLSAVTAVDIQIWPDVPELTLTSGADLTLKCTGDVPVKWNYSQFDPNLIIEKTSSITISQGLANNSHISLLTLSRASYLDTGYYYCDPLPEELKVDEQNSKKIYLFIQHESHLLAVPGNLYALSQDEYGNVIIPCRPTSPEVNVTLLKDDVEITDTDNIEYEYDQKIGYTLRSPSVRDSGSFSCVSYKNNINDSREFNVFINPLVHNVVMPYINNTDSDHVIIGQNLSLNCSVIMDLGVSFTLHWIVPDQQKLRDRHVIIEKERFVNGLKHGISKSVGSRLMKIQNVTTEDEGRYDCEVTVHSGHKNHASYTLKTYTPDVTYLNLTVRGGVNKIISKAGTLKVQWIIEILAYPKPTLVWKDPDGREIGMNTEKISVENDKTTSKLVIYNLQLFDSGMYELTADNDAHRQHISVTLLVKERPLVEIDNKFMAKPIYDVGKFHNISCRVAGYPLPEVEWTLQKCPNHSKCEDSYNKIPRNMYKETVMSETFLISTINIFSTESGILACNATNEYGNTIYTSNFIMTDIPNGLTNKGPPIVVEGDYNVTLECGASKYYYHHDIKWTYQTLIGEEVPVNINDNFIITNNDTQFSYRSNLIIKNVTNKDNGTYFCTVLEVNKEDKVKLIFPLIVKKPHIPLINKVSNSSIRSVKTGQPVQWHCYVSDGMPPPTILWYKNGQLFHLAKNDTRVLLADKNQTLIIRFTALEDEGSYTCNVSNRIGSSTLTNSLIFIDRPTEHEHFGFIAFCTVSTILLGVLMIGCAIHLRREQKLKQELALAGLLHFENGAVESWNPDLGIEEQAELLPYDKRWEFPRDKLKLGKQLGSGAFGIVFKAEAMGIIDKDTTTTVAVKMVKPNTDPSYIKALASELKIMIHLGRHLNVVNLLGAYTGNINKRELMVIVEYCRFGNIHQYLLKQRDRFVNQITPDGYLDYDINTISKNPFYVNIPNKIELCTKVDDSGTQIGSDGYLVPDEVEPEWRTNYRGDYKNLTVKPICTHDLICWSFQVARGMEYLASRKILHGDLATRNILLAEENIVKICDFGFAKTMYNNENYKKKSDKDLLPVKWMAIESLRDRVFSTQSDVWAFGVVLWEIFSLAVTPYPNVQKFNELFNKLIEGYRMEQPKFANSEIYNIMLDCWKVVPMSRPTFTDLSERLSDLLQDGTKSHYMNLNEVYMRMNTEGGHSTDYLSLLTEPTYLNCSTVSENNSNSCLNISEHSENRDDLELKPMLNSAMFD</sequence>
<evidence type="ECO:0000256" key="9">
    <source>
        <dbReference type="ARBA" id="ARBA00023319"/>
    </source>
</evidence>
<dbReference type="Pfam" id="PF00047">
    <property type="entry name" value="ig"/>
    <property type="match status" value="1"/>
</dbReference>
<dbReference type="InterPro" id="IPR008266">
    <property type="entry name" value="Tyr_kinase_AS"/>
</dbReference>
<dbReference type="InterPro" id="IPR001245">
    <property type="entry name" value="Ser-Thr/Tyr_kinase_cat_dom"/>
</dbReference>
<dbReference type="InterPro" id="IPR003598">
    <property type="entry name" value="Ig_sub2"/>
</dbReference>
<keyword evidence="13" id="KW-0479">Metal-binding</keyword>
<dbReference type="GO" id="GO:0004714">
    <property type="term" value="F:transmembrane receptor protein tyrosine kinase activity"/>
    <property type="evidence" value="ECO:0007669"/>
    <property type="project" value="UniProtKB-EC"/>
</dbReference>
<evidence type="ECO:0000256" key="2">
    <source>
        <dbReference type="ARBA" id="ARBA00011902"/>
    </source>
</evidence>
<dbReference type="InterPro" id="IPR013151">
    <property type="entry name" value="Immunoglobulin_dom"/>
</dbReference>
<feature type="domain" description="Ig-like" evidence="19">
    <location>
        <begin position="226"/>
        <end position="327"/>
    </location>
</feature>
<dbReference type="OrthoDB" id="6597672at2759"/>
<keyword evidence="12 15" id="KW-0547">Nucleotide-binding</keyword>
<feature type="domain" description="Protein kinase" evidence="18">
    <location>
        <begin position="829"/>
        <end position="1171"/>
    </location>
</feature>
<evidence type="ECO:0000256" key="4">
    <source>
        <dbReference type="ARBA" id="ARBA00022989"/>
    </source>
</evidence>
<organism evidence="20 21">
    <name type="scientific">Cinara cedri</name>
    <dbReference type="NCBI Taxonomy" id="506608"/>
    <lineage>
        <taxon>Eukaryota</taxon>
        <taxon>Metazoa</taxon>
        <taxon>Ecdysozoa</taxon>
        <taxon>Arthropoda</taxon>
        <taxon>Hexapoda</taxon>
        <taxon>Insecta</taxon>
        <taxon>Pterygota</taxon>
        <taxon>Neoptera</taxon>
        <taxon>Paraneoptera</taxon>
        <taxon>Hemiptera</taxon>
        <taxon>Sternorrhyncha</taxon>
        <taxon>Aphidomorpha</taxon>
        <taxon>Aphidoidea</taxon>
        <taxon>Aphididae</taxon>
        <taxon>Lachninae</taxon>
        <taxon>Cinara</taxon>
    </lineage>
</organism>
<evidence type="ECO:0000256" key="6">
    <source>
        <dbReference type="ARBA" id="ARBA00023157"/>
    </source>
</evidence>
<dbReference type="InterPro" id="IPR036179">
    <property type="entry name" value="Ig-like_dom_sf"/>
</dbReference>
<dbReference type="GO" id="GO:0007169">
    <property type="term" value="P:cell surface receptor protein tyrosine kinase signaling pathway"/>
    <property type="evidence" value="ECO:0007669"/>
    <property type="project" value="TreeGrafter"/>
</dbReference>
<keyword evidence="5 16" id="KW-0472">Membrane</keyword>
<dbReference type="PROSITE" id="PS00109">
    <property type="entry name" value="PROTEIN_KINASE_TYR"/>
    <property type="match status" value="1"/>
</dbReference>
<dbReference type="GO" id="GO:0005886">
    <property type="term" value="C:plasma membrane"/>
    <property type="evidence" value="ECO:0007669"/>
    <property type="project" value="TreeGrafter"/>
</dbReference>
<dbReference type="Pfam" id="PF07714">
    <property type="entry name" value="PK_Tyr_Ser-Thr"/>
    <property type="match status" value="1"/>
</dbReference>
<evidence type="ECO:0000256" key="15">
    <source>
        <dbReference type="PROSITE-ProRule" id="PRU10141"/>
    </source>
</evidence>
<dbReference type="Pfam" id="PF21339">
    <property type="entry name" value="VEGFR-1-like_Ig-like"/>
    <property type="match status" value="1"/>
</dbReference>
<keyword evidence="4 16" id="KW-1133">Transmembrane helix</keyword>
<evidence type="ECO:0000256" key="17">
    <source>
        <dbReference type="SAM" id="SignalP"/>
    </source>
</evidence>
<evidence type="ECO:0000256" key="1">
    <source>
        <dbReference type="ARBA" id="ARBA00004167"/>
    </source>
</evidence>
<name>A0A5E4NKK9_9HEMI</name>
<dbReference type="EMBL" id="CABPRJ010002377">
    <property type="protein sequence ID" value="VVC44268.1"/>
    <property type="molecule type" value="Genomic_DNA"/>
</dbReference>
<dbReference type="SMART" id="SM00409">
    <property type="entry name" value="IG"/>
    <property type="match status" value="6"/>
</dbReference>
<reference evidence="20 21" key="1">
    <citation type="submission" date="2019-08" db="EMBL/GenBank/DDBJ databases">
        <authorList>
            <person name="Alioto T."/>
            <person name="Alioto T."/>
            <person name="Gomez Garrido J."/>
        </authorList>
    </citation>
    <scope>NUCLEOTIDE SEQUENCE [LARGE SCALE GENOMIC DNA]</scope>
</reference>
<evidence type="ECO:0000256" key="3">
    <source>
        <dbReference type="ARBA" id="ARBA00022692"/>
    </source>
</evidence>
<dbReference type="PANTHER" id="PTHR24416">
    <property type="entry name" value="TYROSINE-PROTEIN KINASE RECEPTOR"/>
    <property type="match status" value="1"/>
</dbReference>
<dbReference type="Gene3D" id="2.60.40.10">
    <property type="entry name" value="Immunoglobulins"/>
    <property type="match status" value="7"/>
</dbReference>
<comment type="subcellular location">
    <subcellularLocation>
        <location evidence="1">Membrane</location>
        <topology evidence="1">Single-pass membrane protein</topology>
    </subcellularLocation>
</comment>
<evidence type="ECO:0000259" key="18">
    <source>
        <dbReference type="PROSITE" id="PS50011"/>
    </source>
</evidence>
<evidence type="ECO:0000259" key="19">
    <source>
        <dbReference type="PROSITE" id="PS50835"/>
    </source>
</evidence>
<accession>A0A5E4NKK9</accession>
<dbReference type="PIRSF" id="PIRSF000615">
    <property type="entry name" value="TyrPK_CSF1-R"/>
    <property type="match status" value="1"/>
</dbReference>
<feature type="site" description="Important for interaction with phosphotyrosine-binding proteins" evidence="14">
    <location>
        <position position="1179"/>
    </location>
</feature>
<dbReference type="Pfam" id="PF13927">
    <property type="entry name" value="Ig_3"/>
    <property type="match status" value="2"/>
</dbReference>
<keyword evidence="17" id="KW-0732">Signal</keyword>
<dbReference type="Proteomes" id="UP000325440">
    <property type="component" value="Unassembled WGS sequence"/>
</dbReference>
<feature type="binding site" evidence="12">
    <location>
        <begin position="836"/>
        <end position="843"/>
    </location>
    <ligand>
        <name>ATP</name>
        <dbReference type="ChEBI" id="CHEBI:30616"/>
    </ligand>
</feature>
<feature type="transmembrane region" description="Helical" evidence="16">
    <location>
        <begin position="753"/>
        <end position="777"/>
    </location>
</feature>
<dbReference type="CDD" id="cd00096">
    <property type="entry name" value="Ig"/>
    <property type="match status" value="1"/>
</dbReference>
<keyword evidence="7" id="KW-0675">Receptor</keyword>
<keyword evidence="9" id="KW-0393">Immunoglobulin domain</keyword>
<keyword evidence="3 16" id="KW-0812">Transmembrane</keyword>
<comment type="catalytic activity">
    <reaction evidence="10">
        <text>L-tyrosyl-[protein] + ATP = O-phospho-L-tyrosyl-[protein] + ADP + H(+)</text>
        <dbReference type="Rhea" id="RHEA:10596"/>
        <dbReference type="Rhea" id="RHEA-COMP:10136"/>
        <dbReference type="Rhea" id="RHEA-COMP:20101"/>
        <dbReference type="ChEBI" id="CHEBI:15378"/>
        <dbReference type="ChEBI" id="CHEBI:30616"/>
        <dbReference type="ChEBI" id="CHEBI:46858"/>
        <dbReference type="ChEBI" id="CHEBI:61978"/>
        <dbReference type="ChEBI" id="CHEBI:456216"/>
        <dbReference type="EC" id="2.7.10.1"/>
    </reaction>
</comment>
<evidence type="ECO:0000256" key="12">
    <source>
        <dbReference type="PIRSR" id="PIRSR000615-2"/>
    </source>
</evidence>
<dbReference type="InterPro" id="IPR017441">
    <property type="entry name" value="Protein_kinase_ATP_BS"/>
</dbReference>
<dbReference type="FunFam" id="3.30.200.20:FF:000384">
    <property type="entry name" value="Receptor protein-tyrosine kinase"/>
    <property type="match status" value="1"/>
</dbReference>
<feature type="domain" description="Ig-like" evidence="19">
    <location>
        <begin position="29"/>
        <end position="101"/>
    </location>
</feature>
<feature type="binding site" evidence="13">
    <location>
        <position position="1039"/>
    </location>
    <ligand>
        <name>Mg(2+)</name>
        <dbReference type="ChEBI" id="CHEBI:18420"/>
    </ligand>
</feature>
<keyword evidence="21" id="KW-1185">Reference proteome</keyword>
<proteinExistence type="predicted"/>
<dbReference type="InterPro" id="IPR000719">
    <property type="entry name" value="Prot_kinase_dom"/>
</dbReference>
<dbReference type="SUPFAM" id="SSF56112">
    <property type="entry name" value="Protein kinase-like (PK-like)"/>
    <property type="match status" value="1"/>
</dbReference>
<dbReference type="InterPro" id="IPR011009">
    <property type="entry name" value="Kinase-like_dom_sf"/>
</dbReference>
<evidence type="ECO:0000256" key="14">
    <source>
        <dbReference type="PIRSR" id="PIRSR000615-4"/>
    </source>
</evidence>
<dbReference type="AlphaFoldDB" id="A0A5E4NKK9"/>
<dbReference type="FunFam" id="1.10.510.10:FF:000373">
    <property type="entry name" value="Receptor protein-tyrosine kinase"/>
    <property type="match status" value="1"/>
</dbReference>
<dbReference type="PROSITE" id="PS50011">
    <property type="entry name" value="PROTEIN_KINASE_DOM"/>
    <property type="match status" value="1"/>
</dbReference>
<feature type="domain" description="Ig-like" evidence="19">
    <location>
        <begin position="436"/>
        <end position="539"/>
    </location>
</feature>
<evidence type="ECO:0000256" key="13">
    <source>
        <dbReference type="PIRSR" id="PIRSR000615-3"/>
    </source>
</evidence>
<feature type="domain" description="Ig-like" evidence="19">
    <location>
        <begin position="650"/>
        <end position="738"/>
    </location>
</feature>
<dbReference type="SUPFAM" id="SSF48726">
    <property type="entry name" value="Immunoglobulin"/>
    <property type="match status" value="6"/>
</dbReference>
<keyword evidence="12 15" id="KW-0067">ATP-binding</keyword>
<dbReference type="PANTHER" id="PTHR24416:SF600">
    <property type="entry name" value="PDGF- AND VEGF-RECEPTOR RELATED, ISOFORM J"/>
    <property type="match status" value="1"/>
</dbReference>
<keyword evidence="20" id="KW-0808">Transferase</keyword>
<dbReference type="PROSITE" id="PS50835">
    <property type="entry name" value="IG_LIKE"/>
    <property type="match status" value="5"/>
</dbReference>
<dbReference type="EC" id="2.7.10.1" evidence="2"/>
<dbReference type="SMART" id="SM00408">
    <property type="entry name" value="IGc2"/>
    <property type="match status" value="4"/>
</dbReference>
<dbReference type="InterPro" id="IPR007110">
    <property type="entry name" value="Ig-like_dom"/>
</dbReference>
<dbReference type="PROSITE" id="PS00107">
    <property type="entry name" value="PROTEIN_KINASE_ATP"/>
    <property type="match status" value="1"/>
</dbReference>
<feature type="active site" description="Proton acceptor" evidence="11">
    <location>
        <position position="1034"/>
    </location>
</feature>
<feature type="domain" description="Ig-like" evidence="19">
    <location>
        <begin position="542"/>
        <end position="637"/>
    </location>
</feature>
<feature type="signal peptide" evidence="17">
    <location>
        <begin position="1"/>
        <end position="22"/>
    </location>
</feature>
<dbReference type="InterPro" id="IPR050122">
    <property type="entry name" value="RTK"/>
</dbReference>
<keyword evidence="20" id="KW-0418">Kinase</keyword>
<gene>
    <name evidence="20" type="ORF">CINCED_3A012937</name>
</gene>
<dbReference type="Gene3D" id="3.30.200.20">
    <property type="entry name" value="Phosphorylase Kinase, domain 1"/>
    <property type="match status" value="1"/>
</dbReference>
<evidence type="ECO:0000313" key="21">
    <source>
        <dbReference type="Proteomes" id="UP000325440"/>
    </source>
</evidence>
<dbReference type="InterPro" id="IPR003599">
    <property type="entry name" value="Ig_sub"/>
</dbReference>
<protein>
    <recommendedName>
        <fullName evidence="2">receptor protein-tyrosine kinase</fullName>
        <ecNumber evidence="2">2.7.10.1</ecNumber>
    </recommendedName>
</protein>
<dbReference type="Pfam" id="PF07679">
    <property type="entry name" value="I-set"/>
    <property type="match status" value="1"/>
</dbReference>
<evidence type="ECO:0000313" key="20">
    <source>
        <dbReference type="EMBL" id="VVC44268.1"/>
    </source>
</evidence>
<feature type="binding site" evidence="13">
    <location>
        <position position="1052"/>
    </location>
    <ligand>
        <name>Mg(2+)</name>
        <dbReference type="ChEBI" id="CHEBI:18420"/>
    </ligand>
</feature>
<keyword evidence="8" id="KW-0325">Glycoprotein</keyword>
<dbReference type="GO" id="GO:0005524">
    <property type="term" value="F:ATP binding"/>
    <property type="evidence" value="ECO:0007669"/>
    <property type="project" value="UniProtKB-UniRule"/>
</dbReference>
<dbReference type="GO" id="GO:0046872">
    <property type="term" value="F:metal ion binding"/>
    <property type="evidence" value="ECO:0007669"/>
    <property type="project" value="UniProtKB-KW"/>
</dbReference>
<evidence type="ECO:0000256" key="8">
    <source>
        <dbReference type="ARBA" id="ARBA00023180"/>
    </source>
</evidence>
<dbReference type="GO" id="GO:0043235">
    <property type="term" value="C:receptor complex"/>
    <property type="evidence" value="ECO:0007669"/>
    <property type="project" value="TreeGrafter"/>
</dbReference>
<feature type="chain" id="PRO_5023124952" description="receptor protein-tyrosine kinase" evidence="17">
    <location>
        <begin position="23"/>
        <end position="1247"/>
    </location>
</feature>
<dbReference type="InterPro" id="IPR013098">
    <property type="entry name" value="Ig_I-set"/>
</dbReference>
<dbReference type="SMART" id="SM00406">
    <property type="entry name" value="IGv"/>
    <property type="match status" value="2"/>
</dbReference>
<evidence type="ECO:0000256" key="11">
    <source>
        <dbReference type="PIRSR" id="PIRSR000615-1"/>
    </source>
</evidence>
<dbReference type="InterPro" id="IPR013106">
    <property type="entry name" value="Ig_V-set"/>
</dbReference>
<keyword evidence="13" id="KW-0460">Magnesium</keyword>
<dbReference type="InterPro" id="IPR013783">
    <property type="entry name" value="Ig-like_fold"/>
</dbReference>
<feature type="binding site" evidence="12">
    <location>
        <position position="1038"/>
    </location>
    <ligand>
        <name>ATP</name>
        <dbReference type="ChEBI" id="CHEBI:30616"/>
    </ligand>
</feature>
<dbReference type="Gene3D" id="1.10.510.10">
    <property type="entry name" value="Transferase(Phosphotransferase) domain 1"/>
    <property type="match status" value="1"/>
</dbReference>